<dbReference type="PROSITE" id="PS51208">
    <property type="entry name" value="AUTOTRANSPORTER"/>
    <property type="match status" value="1"/>
</dbReference>
<dbReference type="EMBL" id="FNSL01000001">
    <property type="protein sequence ID" value="SEB43576.1"/>
    <property type="molecule type" value="Genomic_DNA"/>
</dbReference>
<dbReference type="SUPFAM" id="SSF103515">
    <property type="entry name" value="Autotransporter"/>
    <property type="match status" value="1"/>
</dbReference>
<dbReference type="InterPro" id="IPR006315">
    <property type="entry name" value="OM_autotransptr_brl_dom"/>
</dbReference>
<dbReference type="InterPro" id="IPR005546">
    <property type="entry name" value="Autotransporte_beta"/>
</dbReference>
<dbReference type="InterPro" id="IPR011050">
    <property type="entry name" value="Pectin_lyase_fold/virulence"/>
</dbReference>
<dbReference type="Proteomes" id="UP000199064">
    <property type="component" value="Unassembled WGS sequence"/>
</dbReference>
<dbReference type="NCBIfam" id="TIGR02601">
    <property type="entry name" value="autotrns_rpt"/>
    <property type="match status" value="2"/>
</dbReference>
<accession>A0A1H4JC55</accession>
<dbReference type="AlphaFoldDB" id="A0A1H4JC55"/>
<keyword evidence="1" id="KW-0732">Signal</keyword>
<name>A0A1H4JC55_9HYPH</name>
<dbReference type="SUPFAM" id="SSF51126">
    <property type="entry name" value="Pectin lyase-like"/>
    <property type="match status" value="3"/>
</dbReference>
<sequence length="1123" mass="112504">MKLKTLSSGRVSSGAEVIRKRRLWASTALVAFSVVAVVGHGQAQEIIDGSMETVDGDGAGTKPSPWLLPGSLILGDQSAGMLILQNGGLASATDVQLGARASGEGQLWLHGSVADRGVLETGQVSVGAGGGTISFDGGILRLTRDEADLFAGFDDGDITIGYANAYINTQEHSVATSVGLEGVGGLLKRGSGTLTLTGHNRYQSGTTVYEGVLAVDGGSITHTAGHVVVAASGGDDASLIIKNGGAVSGYNSQIGMGSGSIGKALVTGAGSSWLSAGTLDIGRFGKGGLTIEDGGLVESRDAHIGYAQNAVGEVLVSGAGSKWRLDDGLEVGRTGKGALTIEDGGVVQSGSAFLGTNATGRGTALVSGTGTHWGVVGELVVGRAGEGELHILDGAIVSAGRVELGMFSSASGTLRLSGTAGSRGVLETEQVSETSGEGSLIFDGGVLRLTANEYNLFAGLEAGDVTISGGGAYIDTQGFSVHSAYALGGSGGLIKQGNGSLTLYGANNHTGGTIVEAGTLVLKGGDALADTGAVELQGGVFRLDDDETIGSLAGVAGAHISLQANTLITGGSGNSSVLASSISGTGGFEKQGAGTLVYTGDGSGFDGTTRVVDGALIVGVGGNGALGGAVEVLNGGVLGGSGDLGALTVASGGVLKPGNSIGTQSVCGNATFENGSVFEVEVDNAGSSDRLAVSGRAFLNGGTVNVRAENGTDDGSTYDPVRTYTILKASGGISGAFSGVTENFAFLDAALAYDPETVLLTLSRNETDFSELARTHNQRVAAIGAQSLGSGNQLFDAILGLSDAQAPGSFDAISGEIYGSIRSGFIADSGFLRDAASERVRSAIGIGAPASAPQFWSMGFGSWQNFSSDGNAAQYTHDTRGLLLGADAEVAGWNLGFMAGYSRSSFRSADRASAGSSDNYHLGIYGGRQWEALTLSGGFAYTRHEVDVRRSVAFAGFSDALSAGYHAGTAQGFGELGYRVETPVGTVTPFAGIAHISHSSQGYAEEGGAAALGALAQTSNVTYTTLGVRMERDVSLDVLSGALHGAIGWQHAFDNEVALARHALAGGDAFSVAGAPIAADTLLLEAGFLLALSDSATLGAAYGGQVARGAARHTLDATLSISF</sequence>
<dbReference type="NCBIfam" id="TIGR04393">
    <property type="entry name" value="rpt_T5SS_PEPC"/>
    <property type="match status" value="3"/>
</dbReference>
<evidence type="ECO:0000313" key="3">
    <source>
        <dbReference type="EMBL" id="SEB43576.1"/>
    </source>
</evidence>
<evidence type="ECO:0000259" key="2">
    <source>
        <dbReference type="PROSITE" id="PS51208"/>
    </source>
</evidence>
<dbReference type="NCBIfam" id="TIGR01414">
    <property type="entry name" value="autotrans_barl"/>
    <property type="match status" value="1"/>
</dbReference>
<dbReference type="InterPro" id="IPR030895">
    <property type="entry name" value="T5SS_PEPC_rpt"/>
</dbReference>
<dbReference type="Gene3D" id="2.40.128.130">
    <property type="entry name" value="Autotransporter beta-domain"/>
    <property type="match status" value="1"/>
</dbReference>
<proteinExistence type="predicted"/>
<evidence type="ECO:0000256" key="1">
    <source>
        <dbReference type="ARBA" id="ARBA00022729"/>
    </source>
</evidence>
<dbReference type="GO" id="GO:0019867">
    <property type="term" value="C:outer membrane"/>
    <property type="evidence" value="ECO:0007669"/>
    <property type="project" value="InterPro"/>
</dbReference>
<dbReference type="InterPro" id="IPR036709">
    <property type="entry name" value="Autotransporte_beta_dom_sf"/>
</dbReference>
<reference evidence="4" key="1">
    <citation type="submission" date="2016-10" db="EMBL/GenBank/DDBJ databases">
        <authorList>
            <person name="Varghese N."/>
            <person name="Submissions S."/>
        </authorList>
    </citation>
    <scope>NUCLEOTIDE SEQUENCE [LARGE SCALE GENOMIC DNA]</scope>
    <source>
        <strain evidence="4">ES.061</strain>
    </source>
</reference>
<dbReference type="RefSeq" id="WP_090327470.1">
    <property type="nucleotide sequence ID" value="NZ_FNSL01000001.1"/>
</dbReference>
<dbReference type="InterPro" id="IPR013425">
    <property type="entry name" value="Autotrns_rpt"/>
</dbReference>
<evidence type="ECO:0000313" key="4">
    <source>
        <dbReference type="Proteomes" id="UP000199064"/>
    </source>
</evidence>
<dbReference type="SMART" id="SM00869">
    <property type="entry name" value="Autotransporter"/>
    <property type="match status" value="1"/>
</dbReference>
<feature type="domain" description="Autotransporter" evidence="2">
    <location>
        <begin position="848"/>
        <end position="1123"/>
    </location>
</feature>
<dbReference type="Pfam" id="PF12951">
    <property type="entry name" value="PATR"/>
    <property type="match status" value="3"/>
</dbReference>
<organism evidence="3 4">
    <name type="scientific">Nitratireductor aquibiodomus</name>
    <dbReference type="NCBI Taxonomy" id="204799"/>
    <lineage>
        <taxon>Bacteria</taxon>
        <taxon>Pseudomonadati</taxon>
        <taxon>Pseudomonadota</taxon>
        <taxon>Alphaproteobacteria</taxon>
        <taxon>Hyphomicrobiales</taxon>
        <taxon>Phyllobacteriaceae</taxon>
        <taxon>Nitratireductor</taxon>
    </lineage>
</organism>
<gene>
    <name evidence="3" type="ORF">SAMN05216452_1206</name>
</gene>
<protein>
    <submittedName>
        <fullName evidence="3">Outer membrane autotransporter barrel domain-containing protein</fullName>
    </submittedName>
</protein>
<dbReference type="Pfam" id="PF03797">
    <property type="entry name" value="Autotransporter"/>
    <property type="match status" value="1"/>
</dbReference>
<keyword evidence="4" id="KW-1185">Reference proteome</keyword>